<dbReference type="Gramene" id="HORVU.MOREX.r2.2HG0146750.1">
    <property type="protein sequence ID" value="HORVU.MOREX.r2.2HG0146750.1.CDS.1"/>
    <property type="gene ID" value="HORVU.MOREX.r2.2HG0146750"/>
</dbReference>
<dbReference type="Proteomes" id="UP000011116">
    <property type="component" value="Chromosome 2H"/>
</dbReference>
<evidence type="ECO:0000313" key="3">
    <source>
        <dbReference type="Proteomes" id="UP000011116"/>
    </source>
</evidence>
<feature type="domain" description="DUF3444" evidence="1">
    <location>
        <begin position="687"/>
        <end position="890"/>
    </location>
</feature>
<sequence length="914" mass="103887">MNLHTECQQQQLCGSNSARPQTFWTICPTCGTKYQYHHAILMKFVRCQNCSKPFIAHVSTEQPAPSGPDQQFAGVWKNAGVFLETRSLQKFEPGQVWALYSDKVKCPNCYALIQNIDLKNNKVHARWLEVCPDGEVEKRLVEDRTVGCGTYRVSTTRGIMIYTDTKQFSHPVHAIFTGRRNSYEIYPRKGEVWTLLKGWDICWSSDAHDQKNYKYEVVQVLSDFTTGTSISVIPLVKIKVFISLFMQSKEATPYLIPQEDTVWFSHCVPYRLMSGAESEGIPEGSLELDPTALPLNLEEALACVVPEKNSSPKGPGFDAKYAGSSSGNNSDMGSMRVVEKEHVACTNAGIFTETQTVENIQHDTPFSVGGTDVDELSDHIVQAKVLCPEFFDFDQLRGVNQFRVNQVWAVYDSRSGMPRSYARITKVKRAPKFTVHFVWLEFDPRNKEELAWSCGELPVACGQFRRGRSETAQETCMFSHTISCQKIKMRNSYDIYPRKGEVWALFKGWDIGWSSDAVNHTNYEYEVVQVVSDFTTGTSIIVMPLVKIKGFVSLFMQSREESAYQIPRDNTLRFSHCVPHHLICGTEREGIPQGSLELDPAALPLHLEEAFPSVVPEKCRAKCQEFDAKCRGSSSGDHFGKGSIMAGEKQDATCMNTWMFAKMPKEEKREHKTTHVGEESDGIVRAAYECPNSEFYEFSETRLLHKFEPGQIWAIYSDIGKFPNYHAFIENVDLKNNKVQARWLDVCPQGEEERRLVTEDRTVGCGTFKVSTVQALMTYTGAEIAESFSHLVLARPTGRRSEYEITPRLGEVWAVYKGWKAGWTAHDFSSCDYELVEVFYHTNSSMRVRLLRKVDGYRAVFTRDTTVETIGKDEYLKFSHQIPFFHLTNERGGKLRGCLELDPYSVSEEFLLTD</sequence>
<dbReference type="KEGG" id="hvg:123430455"/>
<dbReference type="RefSeq" id="XP_044970262.1">
    <property type="nucleotide sequence ID" value="XM_045114327.1"/>
</dbReference>
<dbReference type="GeneID" id="123430455"/>
<feature type="domain" description="DUF3444" evidence="1">
    <location>
        <begin position="82"/>
        <end position="276"/>
    </location>
</feature>
<reference evidence="2" key="2">
    <citation type="submission" date="2020-10" db="EMBL/GenBank/DDBJ databases">
        <authorList>
            <person name="Scholz U."/>
            <person name="Mascher M."/>
            <person name="Fiebig A."/>
        </authorList>
    </citation>
    <scope>NUCLEOTIDE SEQUENCE [LARGE SCALE GENOMIC DNA]</scope>
    <source>
        <strain evidence="2">cv. Morex</strain>
    </source>
</reference>
<dbReference type="EnsemblPlants" id="HORVU.MOREX.r3.2HG0177370.1">
    <property type="protein sequence ID" value="HORVU.MOREX.r3.2HG0177370.1.CDS1"/>
    <property type="gene ID" value="HORVU.MOREX.r3.2HG0177370"/>
</dbReference>
<feature type="domain" description="DUF3444" evidence="1">
    <location>
        <begin position="385"/>
        <end position="586"/>
    </location>
</feature>
<organism evidence="2 3">
    <name type="scientific">Hordeum vulgare subsp. vulgare</name>
    <name type="common">Domesticated barley</name>
    <dbReference type="NCBI Taxonomy" id="112509"/>
    <lineage>
        <taxon>Eukaryota</taxon>
        <taxon>Viridiplantae</taxon>
        <taxon>Streptophyta</taxon>
        <taxon>Embryophyta</taxon>
        <taxon>Tracheophyta</taxon>
        <taxon>Spermatophyta</taxon>
        <taxon>Magnoliopsida</taxon>
        <taxon>Liliopsida</taxon>
        <taxon>Poales</taxon>
        <taxon>Poaceae</taxon>
        <taxon>BOP clade</taxon>
        <taxon>Pooideae</taxon>
        <taxon>Triticodae</taxon>
        <taxon>Triticeae</taxon>
        <taxon>Hordeinae</taxon>
        <taxon>Hordeum</taxon>
    </lineage>
</organism>
<dbReference type="AlphaFoldDB" id="A0A8I6WRM4"/>
<dbReference type="PANTHER" id="PTHR47374">
    <property type="entry name" value="ENDOSOME ANTIGEN-LIKE PROTEIN, PUTATIVE (DUF3444)-RELATED"/>
    <property type="match status" value="1"/>
</dbReference>
<reference evidence="2" key="3">
    <citation type="submission" date="2022-01" db="UniProtKB">
        <authorList>
            <consortium name="EnsemblPlants"/>
        </authorList>
    </citation>
    <scope>IDENTIFICATION</scope>
    <source>
        <strain evidence="2">subsp. vulgare</strain>
    </source>
</reference>
<evidence type="ECO:0000259" key="1">
    <source>
        <dbReference type="Pfam" id="PF11926"/>
    </source>
</evidence>
<dbReference type="Pfam" id="PF11926">
    <property type="entry name" value="DUF3444"/>
    <property type="match status" value="3"/>
</dbReference>
<reference evidence="3" key="1">
    <citation type="journal article" date="2012" name="Nature">
        <title>A physical, genetic and functional sequence assembly of the barley genome.</title>
        <authorList>
            <consortium name="The International Barley Genome Sequencing Consortium"/>
            <person name="Mayer K.F."/>
            <person name="Waugh R."/>
            <person name="Brown J.W."/>
            <person name="Schulman A."/>
            <person name="Langridge P."/>
            <person name="Platzer M."/>
            <person name="Fincher G.B."/>
            <person name="Muehlbauer G.J."/>
            <person name="Sato K."/>
            <person name="Close T.J."/>
            <person name="Wise R.P."/>
            <person name="Stein N."/>
        </authorList>
    </citation>
    <scope>NUCLEOTIDE SEQUENCE [LARGE SCALE GENOMIC DNA]</scope>
    <source>
        <strain evidence="3">cv. Morex</strain>
    </source>
</reference>
<proteinExistence type="predicted"/>
<name>A0A8I6WRM4_HORVV</name>
<evidence type="ECO:0000313" key="2">
    <source>
        <dbReference type="EnsemblPlants" id="HORVU.MOREX.r3.2HG0177370.1.CDS1"/>
    </source>
</evidence>
<dbReference type="Gramene" id="HORVU.MOREX.r3.2HG0177370.1">
    <property type="protein sequence ID" value="HORVU.MOREX.r3.2HG0177370.1.CDS1"/>
    <property type="gene ID" value="HORVU.MOREX.r3.2HG0177370"/>
</dbReference>
<accession>A0A8I6WRM4</accession>
<dbReference type="OrthoDB" id="10250354at2759"/>
<gene>
    <name evidence="2" type="primary">LOC123430455</name>
</gene>
<protein>
    <recommendedName>
        <fullName evidence="1">DUF3444 domain-containing protein</fullName>
    </recommendedName>
</protein>
<dbReference type="PANTHER" id="PTHR47374:SF9">
    <property type="entry name" value="DUF3444 DOMAIN-CONTAINING PROTEIN"/>
    <property type="match status" value="1"/>
</dbReference>
<dbReference type="InterPro" id="IPR024593">
    <property type="entry name" value="DUF3444"/>
</dbReference>
<keyword evidence="3" id="KW-1185">Reference proteome</keyword>